<dbReference type="PANTHER" id="PTHR33337:SF40">
    <property type="entry name" value="CENP-V_GFA DOMAIN-CONTAINING PROTEIN-RELATED"/>
    <property type="match status" value="1"/>
</dbReference>
<dbReference type="GO" id="GO:0016846">
    <property type="term" value="F:carbon-sulfur lyase activity"/>
    <property type="evidence" value="ECO:0007669"/>
    <property type="project" value="InterPro"/>
</dbReference>
<comment type="similarity">
    <text evidence="1">Belongs to the Gfa family.</text>
</comment>
<dbReference type="Proteomes" id="UP000333828">
    <property type="component" value="Unassembled WGS sequence"/>
</dbReference>
<keyword evidence="3" id="KW-0862">Zinc</keyword>
<proteinExistence type="inferred from homology"/>
<keyword evidence="4" id="KW-0456">Lyase</keyword>
<sequence length="144" mass="15909">MTTTTHTLSVTCQCGGVTMQLRGEPAARANCHCNACRDFYGTPVLAATAWSPDQLSMAGATKVFSHPARSLTRRFCPQCGETLHGTNRLDMCVVPNALLARAHDGQLPAALRPTMHLFYRHRLFDVRDDLPKYLDGWDGPVHDE</sequence>
<dbReference type="InterPro" id="IPR011057">
    <property type="entry name" value="Mss4-like_sf"/>
</dbReference>
<dbReference type="EMBL" id="CABPSI010000006">
    <property type="protein sequence ID" value="VVE54685.1"/>
    <property type="molecule type" value="Genomic_DNA"/>
</dbReference>
<dbReference type="Gene3D" id="3.90.1590.10">
    <property type="entry name" value="glutathione-dependent formaldehyde- activating enzyme (gfa)"/>
    <property type="match status" value="1"/>
</dbReference>
<organism evidence="6 7">
    <name type="scientific">Pandoraea iniqua</name>
    <dbReference type="NCBI Taxonomy" id="2508288"/>
    <lineage>
        <taxon>Bacteria</taxon>
        <taxon>Pseudomonadati</taxon>
        <taxon>Pseudomonadota</taxon>
        <taxon>Betaproteobacteria</taxon>
        <taxon>Burkholderiales</taxon>
        <taxon>Burkholderiaceae</taxon>
        <taxon>Pandoraea</taxon>
    </lineage>
</organism>
<name>A0A5E4Z266_9BURK</name>
<evidence type="ECO:0000313" key="7">
    <source>
        <dbReference type="Proteomes" id="UP000333828"/>
    </source>
</evidence>
<keyword evidence="7" id="KW-1185">Reference proteome</keyword>
<dbReference type="InterPro" id="IPR006913">
    <property type="entry name" value="CENP-V/GFA"/>
</dbReference>
<evidence type="ECO:0000256" key="3">
    <source>
        <dbReference type="ARBA" id="ARBA00022833"/>
    </source>
</evidence>
<dbReference type="SUPFAM" id="SSF51316">
    <property type="entry name" value="Mss4-like"/>
    <property type="match status" value="1"/>
</dbReference>
<dbReference type="RefSeq" id="WP_150686294.1">
    <property type="nucleotide sequence ID" value="NZ_CABPSF010000008.1"/>
</dbReference>
<accession>A0A5E4Z266</accession>
<dbReference type="PROSITE" id="PS51891">
    <property type="entry name" value="CENP_V_GFA"/>
    <property type="match status" value="1"/>
</dbReference>
<dbReference type="PANTHER" id="PTHR33337">
    <property type="entry name" value="GFA DOMAIN-CONTAINING PROTEIN"/>
    <property type="match status" value="1"/>
</dbReference>
<gene>
    <name evidence="6" type="ORF">PIN31115_04923</name>
</gene>
<evidence type="ECO:0000256" key="4">
    <source>
        <dbReference type="ARBA" id="ARBA00023239"/>
    </source>
</evidence>
<protein>
    <submittedName>
        <fullName evidence="6">Aldehyde-activating protein</fullName>
    </submittedName>
</protein>
<evidence type="ECO:0000256" key="1">
    <source>
        <dbReference type="ARBA" id="ARBA00005495"/>
    </source>
</evidence>
<dbReference type="GO" id="GO:0046872">
    <property type="term" value="F:metal ion binding"/>
    <property type="evidence" value="ECO:0007669"/>
    <property type="project" value="UniProtKB-KW"/>
</dbReference>
<feature type="domain" description="CENP-V/GFA" evidence="5">
    <location>
        <begin position="8"/>
        <end position="120"/>
    </location>
</feature>
<keyword evidence="2" id="KW-0479">Metal-binding</keyword>
<dbReference type="AlphaFoldDB" id="A0A5E4Z266"/>
<evidence type="ECO:0000313" key="6">
    <source>
        <dbReference type="EMBL" id="VVE54685.1"/>
    </source>
</evidence>
<reference evidence="6 7" key="1">
    <citation type="submission" date="2019-08" db="EMBL/GenBank/DDBJ databases">
        <authorList>
            <person name="Peeters C."/>
        </authorList>
    </citation>
    <scope>NUCLEOTIDE SEQUENCE [LARGE SCALE GENOMIC DNA]</scope>
    <source>
        <strain evidence="6 7">LMG 31115</strain>
    </source>
</reference>
<dbReference type="Pfam" id="PF04828">
    <property type="entry name" value="GFA"/>
    <property type="match status" value="1"/>
</dbReference>
<evidence type="ECO:0000259" key="5">
    <source>
        <dbReference type="PROSITE" id="PS51891"/>
    </source>
</evidence>
<evidence type="ECO:0000256" key="2">
    <source>
        <dbReference type="ARBA" id="ARBA00022723"/>
    </source>
</evidence>